<dbReference type="InterPro" id="IPR000399">
    <property type="entry name" value="TPP-bd_CS"/>
</dbReference>
<keyword evidence="2 3" id="KW-0786">Thiamine pyrophosphate</keyword>
<dbReference type="SUPFAM" id="SSF52467">
    <property type="entry name" value="DHS-like NAD/FAD-binding domain"/>
    <property type="match status" value="1"/>
</dbReference>
<dbReference type="GO" id="GO:0003984">
    <property type="term" value="F:acetolactate synthase activity"/>
    <property type="evidence" value="ECO:0007669"/>
    <property type="project" value="UniProtKB-EC"/>
</dbReference>
<sequence>MSATSTAHASISRSRTGGQILVDQLRIHGIDHVFCVPGESYLAVLDALHDADINVTVCRQEGGAMMMAEAHGKLTGRPAACFVTRGPGATNATPGIHIATHDSTPVLVFVGQIERGVRERGALQELDYRAAFSHFAKWATEIDDARRIPEIVSRAVHTAMSGRPGPVLVALPEDMLVDRVECADAQPAQAVQANPGAEQMASALALLAQARRPLVVLGGTRWNAEAVNRFAQWARASRLPVTVSLRRQMLFPTGNESFVGDLGFGPNPALVEQVKQADLIVLIGSRMSETPSQGYTLLDIPVPRQKLIHVFPDAAELGRVYSPTLGICATPSAFVQALGSQPLPASESRAAYAADLRAIYEKWRSTDDVVTPGTLQMAKVMEHLNKVLPQDAIVCNGAGNYATWIHRFYRYGAFGTQLAPTSGSMGYGVPAAVGAKRVFPDKTVVAFAGDGCFLMNGQEFATAVQYQLPIIVIVVDNGMYGTIRMHQEREYPGRVSATALRNPDFAAYARAFGGHGERVEKTEDFAPAFERARASGLPAILHCVIDPEAISPAFTLSQVRESALAAGRGRA</sequence>
<dbReference type="CDD" id="cd07035">
    <property type="entry name" value="TPP_PYR_POX_like"/>
    <property type="match status" value="1"/>
</dbReference>
<dbReference type="EMBL" id="UFQC01000004">
    <property type="protein sequence ID" value="SSW64250.1"/>
    <property type="molecule type" value="Genomic_DNA"/>
</dbReference>
<dbReference type="RefSeq" id="WP_129239628.1">
    <property type="nucleotide sequence ID" value="NZ_UFQC01000004.1"/>
</dbReference>
<accession>A0A446C8V8</accession>
<dbReference type="Pfam" id="PF00205">
    <property type="entry name" value="TPP_enzyme_M"/>
    <property type="match status" value="1"/>
</dbReference>
<dbReference type="GO" id="GO:0030976">
    <property type="term" value="F:thiamine pyrophosphate binding"/>
    <property type="evidence" value="ECO:0007669"/>
    <property type="project" value="InterPro"/>
</dbReference>
<proteinExistence type="inferred from homology"/>
<name>A0A446C8V8_9BURK</name>
<dbReference type="Gene3D" id="3.40.50.970">
    <property type="match status" value="2"/>
</dbReference>
<evidence type="ECO:0000313" key="7">
    <source>
        <dbReference type="EMBL" id="SSW64250.1"/>
    </source>
</evidence>
<dbReference type="InterPro" id="IPR011766">
    <property type="entry name" value="TPP_enzyme_TPP-bd"/>
</dbReference>
<keyword evidence="7" id="KW-0808">Transferase</keyword>
<dbReference type="GO" id="GO:0050660">
    <property type="term" value="F:flavin adenine dinucleotide binding"/>
    <property type="evidence" value="ECO:0007669"/>
    <property type="project" value="TreeGrafter"/>
</dbReference>
<dbReference type="Pfam" id="PF02775">
    <property type="entry name" value="TPP_enzyme_C"/>
    <property type="match status" value="1"/>
</dbReference>
<dbReference type="InterPro" id="IPR029061">
    <property type="entry name" value="THDP-binding"/>
</dbReference>
<reference evidence="7 8" key="1">
    <citation type="submission" date="2018-07" db="EMBL/GenBank/DDBJ databases">
        <authorList>
            <person name="Peeters C."/>
        </authorList>
    </citation>
    <scope>NUCLEOTIDE SEQUENCE [LARGE SCALE GENOMIC DNA]</scope>
    <source>
        <strain evidence="7 8">LMG 30378</strain>
    </source>
</reference>
<dbReference type="Proteomes" id="UP000289465">
    <property type="component" value="Unassembled WGS sequence"/>
</dbReference>
<protein>
    <submittedName>
        <fullName evidence="7">Acetolactate synthase isozyme 2 large subunit</fullName>
        <ecNumber evidence="7">2.2.1.6</ecNumber>
    </submittedName>
</protein>
<evidence type="ECO:0000313" key="8">
    <source>
        <dbReference type="Proteomes" id="UP000289465"/>
    </source>
</evidence>
<dbReference type="InterPro" id="IPR045229">
    <property type="entry name" value="TPP_enz"/>
</dbReference>
<evidence type="ECO:0000256" key="3">
    <source>
        <dbReference type="RuleBase" id="RU362132"/>
    </source>
</evidence>
<dbReference type="Gene3D" id="3.40.50.1220">
    <property type="entry name" value="TPP-binding domain"/>
    <property type="match status" value="1"/>
</dbReference>
<feature type="domain" description="Thiamine pyrophosphate enzyme N-terminal TPP-binding" evidence="6">
    <location>
        <begin position="15"/>
        <end position="128"/>
    </location>
</feature>
<dbReference type="InterPro" id="IPR012000">
    <property type="entry name" value="Thiamin_PyroP_enz_cen_dom"/>
</dbReference>
<dbReference type="GO" id="GO:0000287">
    <property type="term" value="F:magnesium ion binding"/>
    <property type="evidence" value="ECO:0007669"/>
    <property type="project" value="InterPro"/>
</dbReference>
<feature type="domain" description="Thiamine pyrophosphate enzyme central" evidence="4">
    <location>
        <begin position="201"/>
        <end position="338"/>
    </location>
</feature>
<comment type="similarity">
    <text evidence="1 3">Belongs to the TPP enzyme family.</text>
</comment>
<dbReference type="GO" id="GO:0005948">
    <property type="term" value="C:acetolactate synthase complex"/>
    <property type="evidence" value="ECO:0007669"/>
    <property type="project" value="TreeGrafter"/>
</dbReference>
<feature type="domain" description="Thiamine pyrophosphate enzyme TPP-binding" evidence="5">
    <location>
        <begin position="397"/>
        <end position="543"/>
    </location>
</feature>
<dbReference type="PANTHER" id="PTHR18968">
    <property type="entry name" value="THIAMINE PYROPHOSPHATE ENZYMES"/>
    <property type="match status" value="1"/>
</dbReference>
<evidence type="ECO:0000259" key="6">
    <source>
        <dbReference type="Pfam" id="PF02776"/>
    </source>
</evidence>
<evidence type="ECO:0000256" key="1">
    <source>
        <dbReference type="ARBA" id="ARBA00007812"/>
    </source>
</evidence>
<dbReference type="AlphaFoldDB" id="A0A446C8V8"/>
<dbReference type="SUPFAM" id="SSF52518">
    <property type="entry name" value="Thiamin diphosphate-binding fold (THDP-binding)"/>
    <property type="match status" value="2"/>
</dbReference>
<dbReference type="InterPro" id="IPR029035">
    <property type="entry name" value="DHS-like_NAD/FAD-binding_dom"/>
</dbReference>
<dbReference type="GO" id="GO:0009097">
    <property type="term" value="P:isoleucine biosynthetic process"/>
    <property type="evidence" value="ECO:0007669"/>
    <property type="project" value="TreeGrafter"/>
</dbReference>
<dbReference type="InterPro" id="IPR012001">
    <property type="entry name" value="Thiamin_PyroP_enz_TPP-bd_dom"/>
</dbReference>
<organism evidence="7 8">
    <name type="scientific">Achromobacter veterisilvae</name>
    <dbReference type="NCBI Taxonomy" id="2069367"/>
    <lineage>
        <taxon>Bacteria</taxon>
        <taxon>Pseudomonadati</taxon>
        <taxon>Pseudomonadota</taxon>
        <taxon>Betaproteobacteria</taxon>
        <taxon>Burkholderiales</taxon>
        <taxon>Alcaligenaceae</taxon>
        <taxon>Achromobacter</taxon>
    </lineage>
</organism>
<dbReference type="NCBIfam" id="NF006052">
    <property type="entry name" value="PRK08199.1"/>
    <property type="match status" value="1"/>
</dbReference>
<dbReference type="GO" id="GO:0009099">
    <property type="term" value="P:L-valine biosynthetic process"/>
    <property type="evidence" value="ECO:0007669"/>
    <property type="project" value="TreeGrafter"/>
</dbReference>
<dbReference type="OrthoDB" id="2254214at2"/>
<evidence type="ECO:0000256" key="2">
    <source>
        <dbReference type="ARBA" id="ARBA00023052"/>
    </source>
</evidence>
<dbReference type="FunFam" id="3.40.50.970:FF:000007">
    <property type="entry name" value="Acetolactate synthase"/>
    <property type="match status" value="1"/>
</dbReference>
<dbReference type="Pfam" id="PF02776">
    <property type="entry name" value="TPP_enzyme_N"/>
    <property type="match status" value="1"/>
</dbReference>
<dbReference type="PROSITE" id="PS00187">
    <property type="entry name" value="TPP_ENZYMES"/>
    <property type="match status" value="1"/>
</dbReference>
<gene>
    <name evidence="7" type="primary">ilvG_3</name>
    <name evidence="7" type="ORF">AVE30378_00949</name>
</gene>
<dbReference type="EC" id="2.2.1.6" evidence="7"/>
<dbReference type="CDD" id="cd00568">
    <property type="entry name" value="TPP_enzymes"/>
    <property type="match status" value="1"/>
</dbReference>
<dbReference type="PANTHER" id="PTHR18968:SF120">
    <property type="entry name" value="ACETOLACTATE SYNTHASE LARGE SUBUNIT"/>
    <property type="match status" value="1"/>
</dbReference>
<evidence type="ECO:0000259" key="4">
    <source>
        <dbReference type="Pfam" id="PF00205"/>
    </source>
</evidence>
<evidence type="ECO:0000259" key="5">
    <source>
        <dbReference type="Pfam" id="PF02775"/>
    </source>
</evidence>